<dbReference type="EC" id="3.1.3.5" evidence="9"/>
<dbReference type="GO" id="GO:0046872">
    <property type="term" value="F:metal ion binding"/>
    <property type="evidence" value="ECO:0007669"/>
    <property type="project" value="UniProtKB-UniRule"/>
</dbReference>
<dbReference type="Proteomes" id="UP000190888">
    <property type="component" value="Unassembled WGS sequence"/>
</dbReference>
<keyword evidence="7 9" id="KW-0547">Nucleotide-binding</keyword>
<dbReference type="EMBL" id="FUWH01000015">
    <property type="protein sequence ID" value="SKA20079.1"/>
    <property type="molecule type" value="Genomic_DNA"/>
</dbReference>
<feature type="binding site" evidence="9">
    <location>
        <position position="49"/>
    </location>
    <ligand>
        <name>a divalent metal cation</name>
        <dbReference type="ChEBI" id="CHEBI:60240"/>
    </ligand>
</feature>
<evidence type="ECO:0000256" key="6">
    <source>
        <dbReference type="ARBA" id="ARBA00022723"/>
    </source>
</evidence>
<dbReference type="InterPro" id="IPR030048">
    <property type="entry name" value="SurE"/>
</dbReference>
<comment type="catalytic activity">
    <reaction evidence="1 9">
        <text>a ribonucleoside 5'-phosphate + H2O = a ribonucleoside + phosphate</text>
        <dbReference type="Rhea" id="RHEA:12484"/>
        <dbReference type="ChEBI" id="CHEBI:15377"/>
        <dbReference type="ChEBI" id="CHEBI:18254"/>
        <dbReference type="ChEBI" id="CHEBI:43474"/>
        <dbReference type="ChEBI" id="CHEBI:58043"/>
        <dbReference type="EC" id="3.1.3.5"/>
    </reaction>
</comment>
<dbReference type="FunFam" id="3.40.1210.10:FF:000001">
    <property type="entry name" value="5'/3'-nucleotidase SurE"/>
    <property type="match status" value="1"/>
</dbReference>
<organism evidence="11 12">
    <name type="scientific">Sediminibacterium ginsengisoli</name>
    <dbReference type="NCBI Taxonomy" id="413434"/>
    <lineage>
        <taxon>Bacteria</taxon>
        <taxon>Pseudomonadati</taxon>
        <taxon>Bacteroidota</taxon>
        <taxon>Chitinophagia</taxon>
        <taxon>Chitinophagales</taxon>
        <taxon>Chitinophagaceae</taxon>
        <taxon>Sediminibacterium</taxon>
    </lineage>
</organism>
<sequence>MAKSVKKKEEPVILVTNDDGITAPGIQALVEAVKGLGKVVVVAPDKPQSGMGHAITIGQLLRLQKVNFPGDVEAYSCSGTPVDCVKLAVDKILHRKPDLCVSGVNHGANHSINVIYSGTMSAALEAAIESIPSVGFSLLDYSIEADFSAATKYARLIVQQLLEGRSLDKHLCLNVNIPASPEKLIKGIKICRQAYAKYEEEFDERKDPTGKKYYWLTGEFQNFDKGRDTDVWALKNNYVSVVPVQFDLTNYELKEKLEKNWKL</sequence>
<evidence type="ECO:0000256" key="1">
    <source>
        <dbReference type="ARBA" id="ARBA00000815"/>
    </source>
</evidence>
<accession>A0A1T4RVQ0</accession>
<evidence type="ECO:0000313" key="11">
    <source>
        <dbReference type="EMBL" id="SKA20079.1"/>
    </source>
</evidence>
<evidence type="ECO:0000256" key="9">
    <source>
        <dbReference type="HAMAP-Rule" id="MF_00060"/>
    </source>
</evidence>
<dbReference type="InterPro" id="IPR036523">
    <property type="entry name" value="SurE-like_sf"/>
</dbReference>
<dbReference type="OrthoDB" id="9780815at2"/>
<dbReference type="InterPro" id="IPR002828">
    <property type="entry name" value="SurE-like_Pase/nucleotidase"/>
</dbReference>
<comment type="function">
    <text evidence="9">Nucleotidase that shows phosphatase activity on nucleoside 5'-monophosphates.</text>
</comment>
<dbReference type="STRING" id="413434.SAMN04488132_11547"/>
<keyword evidence="6 9" id="KW-0479">Metal-binding</keyword>
<comment type="similarity">
    <text evidence="4 9">Belongs to the SurE nucleotidase family.</text>
</comment>
<dbReference type="GO" id="GO:0005737">
    <property type="term" value="C:cytoplasm"/>
    <property type="evidence" value="ECO:0007669"/>
    <property type="project" value="UniProtKB-SubCell"/>
</dbReference>
<dbReference type="Gene3D" id="3.40.1210.10">
    <property type="entry name" value="Survival protein SurE-like phosphatase/nucleotidase"/>
    <property type="match status" value="1"/>
</dbReference>
<evidence type="ECO:0000256" key="8">
    <source>
        <dbReference type="ARBA" id="ARBA00022801"/>
    </source>
</evidence>
<keyword evidence="8 9" id="KW-0378">Hydrolase</keyword>
<evidence type="ECO:0000259" key="10">
    <source>
        <dbReference type="Pfam" id="PF01975"/>
    </source>
</evidence>
<keyword evidence="12" id="KW-1185">Reference proteome</keyword>
<dbReference type="Pfam" id="PF01975">
    <property type="entry name" value="SurE"/>
    <property type="match status" value="1"/>
</dbReference>
<evidence type="ECO:0000256" key="2">
    <source>
        <dbReference type="ARBA" id="ARBA00001946"/>
    </source>
</evidence>
<comment type="cofactor">
    <cofactor evidence="2">
        <name>Mg(2+)</name>
        <dbReference type="ChEBI" id="CHEBI:18420"/>
    </cofactor>
</comment>
<dbReference type="NCBIfam" id="NF001490">
    <property type="entry name" value="PRK00346.1-4"/>
    <property type="match status" value="1"/>
</dbReference>
<dbReference type="RefSeq" id="WP_078832847.1">
    <property type="nucleotide sequence ID" value="NZ_FUWH01000015.1"/>
</dbReference>
<proteinExistence type="inferred from homology"/>
<feature type="binding site" evidence="9">
    <location>
        <position position="105"/>
    </location>
    <ligand>
        <name>a divalent metal cation</name>
        <dbReference type="ChEBI" id="CHEBI:60240"/>
    </ligand>
</feature>
<evidence type="ECO:0000313" key="12">
    <source>
        <dbReference type="Proteomes" id="UP000190888"/>
    </source>
</evidence>
<dbReference type="PANTHER" id="PTHR30457:SF0">
    <property type="entry name" value="PHOSPHATASE, PUTATIVE (AFU_ORTHOLOGUE AFUA_4G01070)-RELATED"/>
    <property type="match status" value="1"/>
</dbReference>
<dbReference type="GO" id="GO:0008253">
    <property type="term" value="F:5'-nucleotidase activity"/>
    <property type="evidence" value="ECO:0007669"/>
    <property type="project" value="UniProtKB-UniRule"/>
</dbReference>
<dbReference type="SUPFAM" id="SSF64167">
    <property type="entry name" value="SurE-like"/>
    <property type="match status" value="1"/>
</dbReference>
<comment type="subcellular location">
    <subcellularLocation>
        <location evidence="3 9">Cytoplasm</location>
    </subcellularLocation>
</comment>
<gene>
    <name evidence="9" type="primary">surE</name>
    <name evidence="11" type="ORF">SAMN04488132_11547</name>
</gene>
<evidence type="ECO:0000256" key="5">
    <source>
        <dbReference type="ARBA" id="ARBA00022490"/>
    </source>
</evidence>
<keyword evidence="5 9" id="KW-0963">Cytoplasm</keyword>
<feature type="domain" description="Survival protein SurE-like phosphatase/nucleotidase" evidence="10">
    <location>
        <begin position="13"/>
        <end position="199"/>
    </location>
</feature>
<evidence type="ECO:0000256" key="7">
    <source>
        <dbReference type="ARBA" id="ARBA00022741"/>
    </source>
</evidence>
<dbReference type="NCBIfam" id="NF001492">
    <property type="entry name" value="PRK00346.2-2"/>
    <property type="match status" value="1"/>
</dbReference>
<dbReference type="PANTHER" id="PTHR30457">
    <property type="entry name" value="5'-NUCLEOTIDASE SURE"/>
    <property type="match status" value="1"/>
</dbReference>
<evidence type="ECO:0000256" key="4">
    <source>
        <dbReference type="ARBA" id="ARBA00011062"/>
    </source>
</evidence>
<dbReference type="AlphaFoldDB" id="A0A1T4RVQ0"/>
<feature type="binding site" evidence="9">
    <location>
        <position position="19"/>
    </location>
    <ligand>
        <name>a divalent metal cation</name>
        <dbReference type="ChEBI" id="CHEBI:60240"/>
    </ligand>
</feature>
<name>A0A1T4RVQ0_9BACT</name>
<dbReference type="HAMAP" id="MF_00060">
    <property type="entry name" value="SurE"/>
    <property type="match status" value="1"/>
</dbReference>
<comment type="cofactor">
    <cofactor evidence="9">
        <name>a divalent metal cation</name>
        <dbReference type="ChEBI" id="CHEBI:60240"/>
    </cofactor>
    <text evidence="9">Binds 1 divalent metal cation per subunit.</text>
</comment>
<evidence type="ECO:0000256" key="3">
    <source>
        <dbReference type="ARBA" id="ARBA00004496"/>
    </source>
</evidence>
<protein>
    <recommendedName>
        <fullName evidence="9">5'-nucleotidase SurE</fullName>
        <ecNumber evidence="9">3.1.3.5</ecNumber>
    </recommendedName>
    <alternativeName>
        <fullName evidence="9">Nucleoside 5'-monophosphate phosphohydrolase</fullName>
    </alternativeName>
</protein>
<reference evidence="11 12" key="1">
    <citation type="submission" date="2017-02" db="EMBL/GenBank/DDBJ databases">
        <authorList>
            <person name="Peterson S.W."/>
        </authorList>
    </citation>
    <scope>NUCLEOTIDE SEQUENCE [LARGE SCALE GENOMIC DNA]</scope>
    <source>
        <strain evidence="11 12">DSM 22335</strain>
    </source>
</reference>
<dbReference type="GO" id="GO:0000166">
    <property type="term" value="F:nucleotide binding"/>
    <property type="evidence" value="ECO:0007669"/>
    <property type="project" value="UniProtKB-KW"/>
</dbReference>
<dbReference type="NCBIfam" id="TIGR00087">
    <property type="entry name" value="surE"/>
    <property type="match status" value="1"/>
</dbReference>
<feature type="binding site" evidence="9">
    <location>
        <position position="18"/>
    </location>
    <ligand>
        <name>a divalent metal cation</name>
        <dbReference type="ChEBI" id="CHEBI:60240"/>
    </ligand>
</feature>